<reference evidence="5" key="2">
    <citation type="submission" date="2020-05" db="UniProtKB">
        <authorList>
            <consortium name="EnsemblMetazoa"/>
        </authorList>
    </citation>
    <scope>IDENTIFICATION</scope>
    <source>
        <strain evidence="5">IAEA</strain>
    </source>
</reference>
<organism evidence="5 6">
    <name type="scientific">Glossina pallidipes</name>
    <name type="common">Tsetse fly</name>
    <dbReference type="NCBI Taxonomy" id="7398"/>
    <lineage>
        <taxon>Eukaryota</taxon>
        <taxon>Metazoa</taxon>
        <taxon>Ecdysozoa</taxon>
        <taxon>Arthropoda</taxon>
        <taxon>Hexapoda</taxon>
        <taxon>Insecta</taxon>
        <taxon>Pterygota</taxon>
        <taxon>Neoptera</taxon>
        <taxon>Endopterygota</taxon>
        <taxon>Diptera</taxon>
        <taxon>Brachycera</taxon>
        <taxon>Muscomorpha</taxon>
        <taxon>Hippoboscoidea</taxon>
        <taxon>Glossinidae</taxon>
        <taxon>Glossina</taxon>
    </lineage>
</organism>
<sequence length="544" mass="62591">MFGLSVCCCGRKRADKFLLTLDKLRNYVARATTTADFTEENVRICVRRHFSNKSKYCFQKSVQSHFSEYIIMSQSAEFSIMDYDIIGFDLDGTLLRYNLNHMVALEYKILTNYLVKVKGYPKCLLEKPFNANFLQKGLIIDAERGNLLKLGADGTILRATHGTKLLSPEDVNKIYGESRQWTLAQEFIRDPLSTWNGPAAEKLRTLLDYFDLAAALVFAQAVDISDEKSEAMNFKIWPDILSGLIYMYTREHFANGQSEYFENLKACPQLYLMRTNENVINWIKALRQAGKAIYLLTGSNIDFANFTASYALGPDWRDLFDCTLCFAKKPGFFGMKRPFLRVADLAEVPKSEIPLDECLQLGGIYSQGNFQQLLNTFNKLLFRKPFNEIRSLYLGDNLIQDVYAPASCCNIATIALSEELLCRESNYEFKPIVQSEFWGPYFSLDGSPTLWYRIIENCSQLCIPNLDSLAKIPITKKILFKAGTGFLSNLPDTLTVYIELWNILAIMWRIYIKLKLNKAMMFEYRQVKKLKDSHLKFDYTLYVD</sequence>
<name>A0A1A9ZDQ0_GLOPL</name>
<reference evidence="6" key="1">
    <citation type="submission" date="2014-03" db="EMBL/GenBank/DDBJ databases">
        <authorList>
            <person name="Aksoy S."/>
            <person name="Warren W."/>
            <person name="Wilson R.K."/>
        </authorList>
    </citation>
    <scope>NUCLEOTIDE SEQUENCE [LARGE SCALE GENOMIC DNA]</scope>
    <source>
        <strain evidence="6">IAEA</strain>
    </source>
</reference>
<keyword evidence="4" id="KW-0460">Magnesium</keyword>
<keyword evidence="2" id="KW-0479">Metal-binding</keyword>
<proteinExistence type="inferred from homology"/>
<evidence type="ECO:0008006" key="7">
    <source>
        <dbReference type="Google" id="ProtNLM"/>
    </source>
</evidence>
<dbReference type="InterPro" id="IPR023214">
    <property type="entry name" value="HAD_sf"/>
</dbReference>
<dbReference type="Gene3D" id="3.40.50.1000">
    <property type="entry name" value="HAD superfamily/HAD-like"/>
    <property type="match status" value="1"/>
</dbReference>
<dbReference type="AlphaFoldDB" id="A0A1A9ZDQ0"/>
<keyword evidence="3" id="KW-0378">Hydrolase</keyword>
<dbReference type="VEuPathDB" id="VectorBase:GPAI011518"/>
<dbReference type="GO" id="GO:0046872">
    <property type="term" value="F:metal ion binding"/>
    <property type="evidence" value="ECO:0007669"/>
    <property type="project" value="UniProtKB-KW"/>
</dbReference>
<dbReference type="Pfam" id="PF05761">
    <property type="entry name" value="5_nucleotid"/>
    <property type="match status" value="1"/>
</dbReference>
<protein>
    <recommendedName>
        <fullName evidence="7">5'-nucleotidase domain-containing protein 1</fullName>
    </recommendedName>
</protein>
<dbReference type="NCBIfam" id="TIGR02244">
    <property type="entry name" value="HAD-IG-Ncltidse"/>
    <property type="match status" value="1"/>
</dbReference>
<dbReference type="Proteomes" id="UP000092445">
    <property type="component" value="Unassembled WGS sequence"/>
</dbReference>
<accession>A0A1A9ZDQ0</accession>
<dbReference type="SUPFAM" id="SSF56784">
    <property type="entry name" value="HAD-like"/>
    <property type="match status" value="1"/>
</dbReference>
<evidence type="ECO:0000256" key="2">
    <source>
        <dbReference type="ARBA" id="ARBA00022723"/>
    </source>
</evidence>
<dbReference type="PANTHER" id="PTHR12103:SF38">
    <property type="entry name" value="5'-NUCLEOTIDASE DOMAIN-CONTAINING PROTEIN 1"/>
    <property type="match status" value="1"/>
</dbReference>
<comment type="similarity">
    <text evidence="1">Belongs to the 5'(3')-deoxyribonucleotidase family.</text>
</comment>
<evidence type="ECO:0000313" key="5">
    <source>
        <dbReference type="EnsemblMetazoa" id="GPAI011518-PA"/>
    </source>
</evidence>
<dbReference type="EnsemblMetazoa" id="GPAI011518-RA">
    <property type="protein sequence ID" value="GPAI011518-PA"/>
    <property type="gene ID" value="GPAI011518"/>
</dbReference>
<evidence type="ECO:0000256" key="4">
    <source>
        <dbReference type="ARBA" id="ARBA00022842"/>
    </source>
</evidence>
<dbReference type="STRING" id="7398.A0A1A9ZDQ0"/>
<evidence type="ECO:0000256" key="1">
    <source>
        <dbReference type="ARBA" id="ARBA00009589"/>
    </source>
</evidence>
<dbReference type="InterPro" id="IPR036412">
    <property type="entry name" value="HAD-like_sf"/>
</dbReference>
<evidence type="ECO:0000313" key="6">
    <source>
        <dbReference type="Proteomes" id="UP000092445"/>
    </source>
</evidence>
<dbReference type="PANTHER" id="PTHR12103">
    <property type="entry name" value="5'-NUCLEOTIDASE DOMAIN-CONTAINING"/>
    <property type="match status" value="1"/>
</dbReference>
<dbReference type="InterPro" id="IPR008380">
    <property type="entry name" value="HAD-SF_hydro_IG_5-nucl"/>
</dbReference>
<keyword evidence="6" id="KW-1185">Reference proteome</keyword>
<evidence type="ECO:0000256" key="3">
    <source>
        <dbReference type="ARBA" id="ARBA00022801"/>
    </source>
</evidence>
<dbReference type="GO" id="GO:0008253">
    <property type="term" value="F:5'-nucleotidase activity"/>
    <property type="evidence" value="ECO:0007669"/>
    <property type="project" value="TreeGrafter"/>
</dbReference>